<evidence type="ECO:0000256" key="4">
    <source>
        <dbReference type="ARBA" id="ARBA00023797"/>
    </source>
</evidence>
<dbReference type="SUPFAM" id="SSF63380">
    <property type="entry name" value="Riboflavin synthase domain-like"/>
    <property type="match status" value="1"/>
</dbReference>
<dbReference type="EC" id="1.6.2.4" evidence="4"/>
<dbReference type="EMBL" id="JAQQFR010000006">
    <property type="protein sequence ID" value="MFL9879068.1"/>
    <property type="molecule type" value="Genomic_DNA"/>
</dbReference>
<evidence type="ECO:0000256" key="1">
    <source>
        <dbReference type="ARBA" id="ARBA00022630"/>
    </source>
</evidence>
<dbReference type="InterPro" id="IPR029039">
    <property type="entry name" value="Flavoprotein-like_sf"/>
</dbReference>
<dbReference type="RefSeq" id="WP_408168053.1">
    <property type="nucleotide sequence ID" value="NZ_JAQQFR010000006.1"/>
</dbReference>
<dbReference type="InterPro" id="IPR001433">
    <property type="entry name" value="OxRdtase_FAD/NAD-bd"/>
</dbReference>
<keyword evidence="5" id="KW-0812">Transmembrane</keyword>
<dbReference type="PRINTS" id="PR00369">
    <property type="entry name" value="FLAVODOXIN"/>
</dbReference>
<sequence>MSKPVRTQFTQFIPGPGLVGLACAICATVAIGQLPLLDGAAGRLFVAALVLLFYMVFCFVIFVGHRRKQQAALAWQNSDASRSGEASKEVLIAFASQTGFAEQIAQQTAQALKDAGMQVRACSLAQLDLAQLQAARRVLFVVSTTGEGDAPDSAAGFARKVMGQAATLPDLHYGMLALGDRSYMQYCAFGHALDTWLRHHGAQAMFDMVEVDNGDTGALRHWQHHLGVLSGHNDMADWSAPGYERWTLSERRLLNPGSAGGAAFHLSFKPVDVQQSLSWQAGDIAEIGPRNDPARVRALLDTLKLDGSAPAYGEALGDVLARSLLPHDAKELASLQGMTAQALADSLKPLPHREYSIASLPQDGQLELLVRQTLLPDGHLGLGSGWLTAHLAERGELDLRVRPNRSFHPPADDCPLILIGNGTGLAGLRAHMKARIALGRRRNWLLFGERSVQHDFFHRTEIEGWQAQGMLERLDLAFSRDQAQRIYVQDRLREAAHLLLQWVDDGAAIYVCGSLEGMAGGVAQALSGILGEDVLESMAEQGRYRRDVY</sequence>
<dbReference type="SUPFAM" id="SSF52343">
    <property type="entry name" value="Ferredoxin reductase-like, C-terminal NADP-linked domain"/>
    <property type="match status" value="1"/>
</dbReference>
<reference evidence="8 9" key="1">
    <citation type="journal article" date="2024" name="Chem. Sci.">
        <title>Discovery of megapolipeptins by genome mining of a Burkholderiales bacteria collection.</title>
        <authorList>
            <person name="Paulo B.S."/>
            <person name="Recchia M.J.J."/>
            <person name="Lee S."/>
            <person name="Fergusson C.H."/>
            <person name="Romanowski S.B."/>
            <person name="Hernandez A."/>
            <person name="Krull N."/>
            <person name="Liu D.Y."/>
            <person name="Cavanagh H."/>
            <person name="Bos A."/>
            <person name="Gray C.A."/>
            <person name="Murphy B.T."/>
            <person name="Linington R.G."/>
            <person name="Eustaquio A.S."/>
        </authorList>
    </citation>
    <scope>NUCLEOTIDE SEQUENCE [LARGE SCALE GENOMIC DNA]</scope>
    <source>
        <strain evidence="8 9">RL21-008-BIB-B</strain>
    </source>
</reference>
<dbReference type="Gene3D" id="2.40.30.10">
    <property type="entry name" value="Translation factors"/>
    <property type="match status" value="1"/>
</dbReference>
<dbReference type="PROSITE" id="PS51384">
    <property type="entry name" value="FAD_FR"/>
    <property type="match status" value="1"/>
</dbReference>
<comment type="caution">
    <text evidence="8">The sequence shown here is derived from an EMBL/GenBank/DDBJ whole genome shotgun (WGS) entry which is preliminary data.</text>
</comment>
<dbReference type="Proteomes" id="UP001629214">
    <property type="component" value="Unassembled WGS sequence"/>
</dbReference>
<keyword evidence="2" id="KW-0288">FMN</keyword>
<evidence type="ECO:0000256" key="3">
    <source>
        <dbReference type="ARBA" id="ARBA00022982"/>
    </source>
</evidence>
<dbReference type="InterPro" id="IPR017927">
    <property type="entry name" value="FAD-bd_FR_type"/>
</dbReference>
<dbReference type="PANTHER" id="PTHR19384:SF17">
    <property type="entry name" value="NADPH--CYTOCHROME P450 REDUCTASE"/>
    <property type="match status" value="1"/>
</dbReference>
<dbReference type="Gene3D" id="3.40.50.360">
    <property type="match status" value="1"/>
</dbReference>
<keyword evidence="5" id="KW-0472">Membrane</keyword>
<dbReference type="PANTHER" id="PTHR19384">
    <property type="entry name" value="NITRIC OXIDE SYNTHASE-RELATED"/>
    <property type="match status" value="1"/>
</dbReference>
<organism evidence="8 9">
    <name type="scientific">Herbaspirillum rhizosphaerae</name>
    <dbReference type="NCBI Taxonomy" id="346179"/>
    <lineage>
        <taxon>Bacteria</taxon>
        <taxon>Pseudomonadati</taxon>
        <taxon>Pseudomonadota</taxon>
        <taxon>Betaproteobacteria</taxon>
        <taxon>Burkholderiales</taxon>
        <taxon>Oxalobacteraceae</taxon>
        <taxon>Herbaspirillum</taxon>
    </lineage>
</organism>
<gene>
    <name evidence="8" type="ORF">PQR63_11780</name>
</gene>
<evidence type="ECO:0000256" key="5">
    <source>
        <dbReference type="SAM" id="Phobius"/>
    </source>
</evidence>
<dbReference type="Gene3D" id="3.40.50.80">
    <property type="entry name" value="Nucleotide-binding domain of ferredoxin-NADP reductase (FNR) module"/>
    <property type="match status" value="1"/>
</dbReference>
<evidence type="ECO:0000256" key="2">
    <source>
        <dbReference type="ARBA" id="ARBA00022643"/>
    </source>
</evidence>
<dbReference type="InterPro" id="IPR017938">
    <property type="entry name" value="Riboflavin_synthase-like_b-brl"/>
</dbReference>
<evidence type="ECO:0000259" key="7">
    <source>
        <dbReference type="PROSITE" id="PS51384"/>
    </source>
</evidence>
<evidence type="ECO:0000259" key="6">
    <source>
        <dbReference type="PROSITE" id="PS50902"/>
    </source>
</evidence>
<accession>A0ABW8Z873</accession>
<keyword evidence="3" id="KW-0249">Electron transport</keyword>
<keyword evidence="1" id="KW-0285">Flavoprotein</keyword>
<feature type="transmembrane region" description="Helical" evidence="5">
    <location>
        <begin position="44"/>
        <end position="63"/>
    </location>
</feature>
<dbReference type="PROSITE" id="PS50902">
    <property type="entry name" value="FLAVODOXIN_LIKE"/>
    <property type="match status" value="1"/>
</dbReference>
<dbReference type="CDD" id="cd06200">
    <property type="entry name" value="SiR_like1"/>
    <property type="match status" value="1"/>
</dbReference>
<dbReference type="InterPro" id="IPR039261">
    <property type="entry name" value="FNR_nucleotide-bd"/>
</dbReference>
<feature type="domain" description="Flavodoxin-like" evidence="6">
    <location>
        <begin position="90"/>
        <end position="227"/>
    </location>
</feature>
<dbReference type="InterPro" id="IPR008254">
    <property type="entry name" value="Flavodoxin/NO_synth"/>
</dbReference>
<keyword evidence="3" id="KW-0813">Transport</keyword>
<proteinExistence type="predicted"/>
<keyword evidence="5" id="KW-1133">Transmembrane helix</keyword>
<keyword evidence="9" id="KW-1185">Reference proteome</keyword>
<dbReference type="InterPro" id="IPR001094">
    <property type="entry name" value="Flavdoxin-like"/>
</dbReference>
<feature type="transmembrane region" description="Helical" evidence="5">
    <location>
        <begin position="12"/>
        <end position="32"/>
    </location>
</feature>
<feature type="domain" description="FAD-binding FR-type" evidence="7">
    <location>
        <begin position="241"/>
        <end position="410"/>
    </location>
</feature>
<dbReference type="Pfam" id="PF00175">
    <property type="entry name" value="NAD_binding_1"/>
    <property type="match status" value="1"/>
</dbReference>
<dbReference type="PROSITE" id="PS51257">
    <property type="entry name" value="PROKAR_LIPOPROTEIN"/>
    <property type="match status" value="1"/>
</dbReference>
<dbReference type="SUPFAM" id="SSF52218">
    <property type="entry name" value="Flavoproteins"/>
    <property type="match status" value="1"/>
</dbReference>
<protein>
    <recommendedName>
        <fullName evidence="4">NADPH--hemoprotein reductase</fullName>
        <ecNumber evidence="4">1.6.2.4</ecNumber>
    </recommendedName>
</protein>
<dbReference type="Pfam" id="PF00258">
    <property type="entry name" value="Flavodoxin_1"/>
    <property type="match status" value="1"/>
</dbReference>
<evidence type="ECO:0000313" key="8">
    <source>
        <dbReference type="EMBL" id="MFL9879068.1"/>
    </source>
</evidence>
<dbReference type="PRINTS" id="PR00371">
    <property type="entry name" value="FPNCR"/>
</dbReference>
<evidence type="ECO:0000313" key="9">
    <source>
        <dbReference type="Proteomes" id="UP001629214"/>
    </source>
</evidence>
<name>A0ABW8Z873_9BURK</name>
<dbReference type="InterPro" id="IPR001709">
    <property type="entry name" value="Flavoprot_Pyr_Nucl_cyt_Rdtase"/>
</dbReference>